<dbReference type="GO" id="GO:0032040">
    <property type="term" value="C:small-subunit processome"/>
    <property type="evidence" value="ECO:0007669"/>
    <property type="project" value="TreeGrafter"/>
</dbReference>
<dbReference type="InterPro" id="IPR024977">
    <property type="entry name" value="Apc4-like_WD40_dom"/>
</dbReference>
<sequence>MAPCPIHTLRFFALEPSAIHAMAWSAQIKCLAVSRADNSIELWDFAQPSAPCLWKWLAGNAEASIEALSWAGPDQDRLFSTGLHGLVLEYDLVRLATKHQSAVTSGPAWCMGVHGDRLAVGTEEGYVCLFRISSDGLDYDKVLDKQEGRILCLAWHSSGRYIVTGSPDTIRVWNVETGHPTQRMTTGRLEKHKETIVWSVGVSDDLTIISGDSRGKTSFWNGQKGTLLDTYQTHKADVLVVAFNPDQNVAYSSGVDPLIVHFQPIVRPHGDRLKWVKSIHRSVHTHDVRAMVCLNNMYFSGGVDTHLTLSDVATKTVSRYPPLPRSECAHLAETARAILLQYQRHLELWQLCELQQVLPDPQATPLRPGSTYVPPEEPEKLLYLETKDDEIIRHAHISDQANLVAYVTSTRLCVFRLTFQPRPKIHKFALEDANSRFELPHIFRFYRDHKTQDQFLVTGTDLGNLQVFAIQDQAFTLKKTYLGHDLGLSTSIAQLKVDQKGRRIVVSDHDGHLVCINAQDGKLITRMAKYQNARIVALAFRKRTSELLVTYSDHKLATFDLVTGKHSKLGLKTCLPKEWNRKKKCTRGVLEGANERVILYDDLTLCSIDTRPKTMTPAQTPTKKERKEKNGLYNPGQVASIPKLLSKYEHLVYLGAIDEALVAVEVKAQSIEAQLPPSLRQKKFGVM</sequence>
<comment type="caution">
    <text evidence="2">The sequence shown here is derived from an EMBL/GenBank/DDBJ whole genome shotgun (WGS) entry which is preliminary data.</text>
</comment>
<keyword evidence="3" id="KW-1185">Reference proteome</keyword>
<dbReference type="GO" id="GO:0003723">
    <property type="term" value="F:RNA binding"/>
    <property type="evidence" value="ECO:0007669"/>
    <property type="project" value="TreeGrafter"/>
</dbReference>
<dbReference type="SMART" id="SM00320">
    <property type="entry name" value="WD40"/>
    <property type="match status" value="7"/>
</dbReference>
<dbReference type="STRING" id="6832.A0A553NBZ4"/>
<dbReference type="PANTHER" id="PTHR44163:SF1">
    <property type="entry name" value="U3 SMALL NUCLEOLAR RNA-ASSOCIATED PROTEIN 4 HOMOLOG"/>
    <property type="match status" value="1"/>
</dbReference>
<proteinExistence type="predicted"/>
<dbReference type="InterPro" id="IPR015943">
    <property type="entry name" value="WD40/YVTN_repeat-like_dom_sf"/>
</dbReference>
<dbReference type="Gene3D" id="2.130.10.10">
    <property type="entry name" value="YVTN repeat-like/Quinoprotein amine dehydrogenase"/>
    <property type="match status" value="3"/>
</dbReference>
<dbReference type="GO" id="GO:0030686">
    <property type="term" value="C:90S preribosome"/>
    <property type="evidence" value="ECO:0007669"/>
    <property type="project" value="InterPro"/>
</dbReference>
<dbReference type="EMBL" id="VCGU01000458">
    <property type="protein sequence ID" value="TRY62961.1"/>
    <property type="molecule type" value="Genomic_DNA"/>
</dbReference>
<protein>
    <recommendedName>
        <fullName evidence="1">Anaphase-promoting complex subunit 4-like WD40 domain-containing protein</fullName>
    </recommendedName>
</protein>
<dbReference type="InterPro" id="IPR001680">
    <property type="entry name" value="WD40_rpt"/>
</dbReference>
<dbReference type="OMA" id="HISDQAN"/>
<name>A0A553NBZ4_TIGCA</name>
<accession>A0A553NBZ4</accession>
<evidence type="ECO:0000313" key="2">
    <source>
        <dbReference type="EMBL" id="TRY62961.1"/>
    </source>
</evidence>
<evidence type="ECO:0000259" key="1">
    <source>
        <dbReference type="Pfam" id="PF12894"/>
    </source>
</evidence>
<dbReference type="Pfam" id="PF00400">
    <property type="entry name" value="WD40"/>
    <property type="match status" value="1"/>
</dbReference>
<organism evidence="2 3">
    <name type="scientific">Tigriopus californicus</name>
    <name type="common">Marine copepod</name>
    <dbReference type="NCBI Taxonomy" id="6832"/>
    <lineage>
        <taxon>Eukaryota</taxon>
        <taxon>Metazoa</taxon>
        <taxon>Ecdysozoa</taxon>
        <taxon>Arthropoda</taxon>
        <taxon>Crustacea</taxon>
        <taxon>Multicrustacea</taxon>
        <taxon>Hexanauplia</taxon>
        <taxon>Copepoda</taxon>
        <taxon>Harpacticoida</taxon>
        <taxon>Harpacticidae</taxon>
        <taxon>Tigriopus</taxon>
    </lineage>
</organism>
<dbReference type="InterPro" id="IPR046351">
    <property type="entry name" value="UTP4"/>
</dbReference>
<feature type="domain" description="Anaphase-promoting complex subunit 4-like WD40" evidence="1">
    <location>
        <begin position="116"/>
        <end position="190"/>
    </location>
</feature>
<gene>
    <name evidence="2" type="ORF">TCAL_04923</name>
</gene>
<dbReference type="SUPFAM" id="SSF50978">
    <property type="entry name" value="WD40 repeat-like"/>
    <property type="match status" value="1"/>
</dbReference>
<dbReference type="GO" id="GO:0034455">
    <property type="term" value="C:t-UTP complex"/>
    <property type="evidence" value="ECO:0007669"/>
    <property type="project" value="TreeGrafter"/>
</dbReference>
<dbReference type="AlphaFoldDB" id="A0A553NBZ4"/>
<evidence type="ECO:0000313" key="3">
    <source>
        <dbReference type="Proteomes" id="UP000318571"/>
    </source>
</evidence>
<dbReference type="Proteomes" id="UP000318571">
    <property type="component" value="Chromosome 10"/>
</dbReference>
<dbReference type="GO" id="GO:0000462">
    <property type="term" value="P:maturation of SSU-rRNA from tricistronic rRNA transcript (SSU-rRNA, 5.8S rRNA, LSU-rRNA)"/>
    <property type="evidence" value="ECO:0007669"/>
    <property type="project" value="InterPro"/>
</dbReference>
<dbReference type="InterPro" id="IPR036322">
    <property type="entry name" value="WD40_repeat_dom_sf"/>
</dbReference>
<dbReference type="Pfam" id="PF12894">
    <property type="entry name" value="ANAPC4_WD40"/>
    <property type="match status" value="1"/>
</dbReference>
<dbReference type="PANTHER" id="PTHR44163">
    <property type="entry name" value="U3 SMALL NUCLEOLAR RNA-ASSOCIATED PROTEIN 4 HOMOLOG"/>
    <property type="match status" value="1"/>
</dbReference>
<dbReference type="OrthoDB" id="8883818at2759"/>
<reference evidence="2 3" key="1">
    <citation type="journal article" date="2018" name="Nat. Ecol. Evol.">
        <title>Genomic signatures of mitonuclear coevolution across populations of Tigriopus californicus.</title>
        <authorList>
            <person name="Barreto F.S."/>
            <person name="Watson E.T."/>
            <person name="Lima T.G."/>
            <person name="Willett C.S."/>
            <person name="Edmands S."/>
            <person name="Li W."/>
            <person name="Burton R.S."/>
        </authorList>
    </citation>
    <scope>NUCLEOTIDE SEQUENCE [LARGE SCALE GENOMIC DNA]</scope>
    <source>
        <strain evidence="2 3">San Diego</strain>
    </source>
</reference>
<dbReference type="SUPFAM" id="SSF82171">
    <property type="entry name" value="DPP6 N-terminal domain-like"/>
    <property type="match status" value="1"/>
</dbReference>